<dbReference type="RefSeq" id="WP_111217097.1">
    <property type="nucleotide sequence ID" value="NZ_POTY01000191.1"/>
</dbReference>
<keyword evidence="1" id="KW-1133">Transmembrane helix</keyword>
<organism evidence="2 3">
    <name type="scientific">Micromonospora craterilacus</name>
    <dbReference type="NCBI Taxonomy" id="1655439"/>
    <lineage>
        <taxon>Bacteria</taxon>
        <taxon>Bacillati</taxon>
        <taxon>Actinomycetota</taxon>
        <taxon>Actinomycetes</taxon>
        <taxon>Micromonosporales</taxon>
        <taxon>Micromonosporaceae</taxon>
        <taxon>Micromonospora</taxon>
    </lineage>
</organism>
<dbReference type="EMBL" id="POTY01000191">
    <property type="protein sequence ID" value="PZG12998.1"/>
    <property type="molecule type" value="Genomic_DNA"/>
</dbReference>
<evidence type="ECO:0000313" key="2">
    <source>
        <dbReference type="EMBL" id="PZG12998.1"/>
    </source>
</evidence>
<proteinExistence type="predicted"/>
<keyword evidence="1" id="KW-0812">Transmembrane</keyword>
<keyword evidence="1" id="KW-0472">Membrane</keyword>
<keyword evidence="3" id="KW-1185">Reference proteome</keyword>
<comment type="caution">
    <text evidence="2">The sequence shown here is derived from an EMBL/GenBank/DDBJ whole genome shotgun (WGS) entry which is preliminary data.</text>
</comment>
<dbReference type="Proteomes" id="UP000248924">
    <property type="component" value="Unassembled WGS sequence"/>
</dbReference>
<name>A0A2W2EKW1_9ACTN</name>
<feature type="transmembrane region" description="Helical" evidence="1">
    <location>
        <begin position="188"/>
        <end position="206"/>
    </location>
</feature>
<feature type="transmembrane region" description="Helical" evidence="1">
    <location>
        <begin position="155"/>
        <end position="176"/>
    </location>
</feature>
<sequence length="215" mass="23333">MTTTSEPKTTEPATKQVGYGTAVIAPNGHQSVQPEKSLWDAIREAEAINRTLPGTAWVVYREEEHGEWTADNLATGQFAVCHVWPDRTEYEPARSREAAERDARLANATSRASKAHTVARPVTHGSWQPFAAAATPAGPSMSARVVQPPQTMPPIVWWLTGPWLWIGLALLLPTLVSAAEMVADSHPLVHAAVAFAGLAAVAWHVTRKAEQHSRT</sequence>
<accession>A0A2W2EKW1</accession>
<evidence type="ECO:0000313" key="3">
    <source>
        <dbReference type="Proteomes" id="UP000248924"/>
    </source>
</evidence>
<dbReference type="OrthoDB" id="9909037at2"/>
<reference evidence="2 3" key="1">
    <citation type="submission" date="2018-01" db="EMBL/GenBank/DDBJ databases">
        <title>Draft genome sequence of Jishengella sp. NA12.</title>
        <authorList>
            <person name="Sahin N."/>
            <person name="Ay H."/>
            <person name="Saygin H."/>
        </authorList>
    </citation>
    <scope>NUCLEOTIDE SEQUENCE [LARGE SCALE GENOMIC DNA]</scope>
    <source>
        <strain evidence="2 3">NA12</strain>
    </source>
</reference>
<gene>
    <name evidence="2" type="ORF">C1I95_24640</name>
</gene>
<protein>
    <submittedName>
        <fullName evidence="2">Uncharacterized protein</fullName>
    </submittedName>
</protein>
<dbReference type="AlphaFoldDB" id="A0A2W2EKW1"/>
<evidence type="ECO:0000256" key="1">
    <source>
        <dbReference type="SAM" id="Phobius"/>
    </source>
</evidence>